<proteinExistence type="predicted"/>
<accession>A0ABT0YUI6</accession>
<evidence type="ECO:0000313" key="1">
    <source>
        <dbReference type="EMBL" id="MCM5682410.1"/>
    </source>
</evidence>
<reference evidence="1" key="1">
    <citation type="submission" date="2022-05" db="EMBL/GenBank/DDBJ databases">
        <title>Schlegelella sp. nov., isolated from mangrove soil.</title>
        <authorList>
            <person name="Liu Y."/>
            <person name="Ge X."/>
            <person name="Liu W."/>
        </authorList>
    </citation>
    <scope>NUCLEOTIDE SEQUENCE</scope>
    <source>
        <strain evidence="1">S2-27</strain>
    </source>
</reference>
<comment type="caution">
    <text evidence="1">The sequence shown here is derived from an EMBL/GenBank/DDBJ whole genome shotgun (WGS) entry which is preliminary data.</text>
</comment>
<dbReference type="Proteomes" id="UP001165541">
    <property type="component" value="Unassembled WGS sequence"/>
</dbReference>
<dbReference type="RefSeq" id="WP_251780887.1">
    <property type="nucleotide sequence ID" value="NZ_JAMKFE010000019.1"/>
</dbReference>
<sequence>MAVVHRVEILGATDREVPHEIELALVRQMLEFEGLLDQEQATRIVRSLRAYLMSYGQEVHVGKLIHQLGPIRRLLGLGVPFSAGNRDGTANTLYYIGSATAPLGEVESMRKSMTEFYPSLIDLRVNQALPPDPQYPRLY</sequence>
<protein>
    <submittedName>
        <fullName evidence="1">Uncharacterized protein</fullName>
    </submittedName>
</protein>
<dbReference type="EMBL" id="JAMKFE010000019">
    <property type="protein sequence ID" value="MCM5682410.1"/>
    <property type="molecule type" value="Genomic_DNA"/>
</dbReference>
<keyword evidence="2" id="KW-1185">Reference proteome</keyword>
<name>A0ABT0YUI6_9BURK</name>
<gene>
    <name evidence="1" type="ORF">M8A51_23020</name>
</gene>
<evidence type="ECO:0000313" key="2">
    <source>
        <dbReference type="Proteomes" id="UP001165541"/>
    </source>
</evidence>
<organism evidence="1 2">
    <name type="scientific">Caldimonas mangrovi</name>
    <dbReference type="NCBI Taxonomy" id="2944811"/>
    <lineage>
        <taxon>Bacteria</taxon>
        <taxon>Pseudomonadati</taxon>
        <taxon>Pseudomonadota</taxon>
        <taxon>Betaproteobacteria</taxon>
        <taxon>Burkholderiales</taxon>
        <taxon>Sphaerotilaceae</taxon>
        <taxon>Caldimonas</taxon>
    </lineage>
</organism>